<evidence type="ECO:0000313" key="3">
    <source>
        <dbReference type="Proteomes" id="UP000198953"/>
    </source>
</evidence>
<organism evidence="2 3">
    <name type="scientific">Nonomuraea pusilla</name>
    <dbReference type="NCBI Taxonomy" id="46177"/>
    <lineage>
        <taxon>Bacteria</taxon>
        <taxon>Bacillati</taxon>
        <taxon>Actinomycetota</taxon>
        <taxon>Actinomycetes</taxon>
        <taxon>Streptosporangiales</taxon>
        <taxon>Streptosporangiaceae</taxon>
        <taxon>Nonomuraea</taxon>
    </lineage>
</organism>
<dbReference type="RefSeq" id="WP_091101497.1">
    <property type="nucleotide sequence ID" value="NZ_FOBF01000007.1"/>
</dbReference>
<dbReference type="Proteomes" id="UP000198953">
    <property type="component" value="Unassembled WGS sequence"/>
</dbReference>
<dbReference type="AlphaFoldDB" id="A0A1H7TLD9"/>
<gene>
    <name evidence="2" type="ORF">SAMN05660976_03537</name>
</gene>
<keyword evidence="3" id="KW-1185">Reference proteome</keyword>
<dbReference type="EMBL" id="FOBF01000007">
    <property type="protein sequence ID" value="SEL85156.1"/>
    <property type="molecule type" value="Genomic_DNA"/>
</dbReference>
<accession>A0A1H7TLD9</accession>
<reference evidence="2 3" key="1">
    <citation type="submission" date="2016-10" db="EMBL/GenBank/DDBJ databases">
        <authorList>
            <person name="de Groot N.N."/>
        </authorList>
    </citation>
    <scope>NUCLEOTIDE SEQUENCE [LARGE SCALE GENOMIC DNA]</scope>
    <source>
        <strain evidence="2 3">DSM 43357</strain>
    </source>
</reference>
<evidence type="ECO:0000313" key="2">
    <source>
        <dbReference type="EMBL" id="SEL85156.1"/>
    </source>
</evidence>
<evidence type="ECO:0000256" key="1">
    <source>
        <dbReference type="SAM" id="MobiDB-lite"/>
    </source>
</evidence>
<dbReference type="STRING" id="46177.SAMN05660976_03537"/>
<proteinExistence type="predicted"/>
<name>A0A1H7TLD9_9ACTN</name>
<sequence>MRTSTARTAGRLVAALRRGRALHPRGMLLAGTIQIENPVLGERGEHEVLARLSKGLSLPGRLPDVLGLAVRLPDGVDLLLSTGLFGRVPFPRRSFTSGPYSSLTSYRCGARVRPLVARPEGPWAPADPALLPRALPLVFHLWTGTRYLARLLLREALPGRDLTFDPVLNSRPDLHPVGRLQRLRRDVYAGSREGRDAALTGHPTPAEPRRRS</sequence>
<dbReference type="OrthoDB" id="3368165at2"/>
<protein>
    <recommendedName>
        <fullName evidence="4">Phosphodiesterase</fullName>
    </recommendedName>
</protein>
<evidence type="ECO:0008006" key="4">
    <source>
        <dbReference type="Google" id="ProtNLM"/>
    </source>
</evidence>
<feature type="region of interest" description="Disordered" evidence="1">
    <location>
        <begin position="191"/>
        <end position="212"/>
    </location>
</feature>